<dbReference type="Gene3D" id="1.10.10.10">
    <property type="entry name" value="Winged helix-like DNA-binding domain superfamily/Winged helix DNA-binding domain"/>
    <property type="match status" value="1"/>
</dbReference>
<feature type="domain" description="HTH deoR-type" evidence="3">
    <location>
        <begin position="3"/>
        <end position="58"/>
    </location>
</feature>
<evidence type="ECO:0000256" key="2">
    <source>
        <dbReference type="ARBA" id="ARBA00023163"/>
    </source>
</evidence>
<evidence type="ECO:0000313" key="4">
    <source>
        <dbReference type="EMBL" id="MDR7308641.1"/>
    </source>
</evidence>
<reference evidence="4 5" key="1">
    <citation type="submission" date="2023-07" db="EMBL/GenBank/DDBJ databases">
        <title>Sorghum-associated microbial communities from plants grown in Nebraska, USA.</title>
        <authorList>
            <person name="Schachtman D."/>
        </authorList>
    </citation>
    <scope>NUCLEOTIDE SEQUENCE [LARGE SCALE GENOMIC DNA]</scope>
    <source>
        <strain evidence="4 5">BE308</strain>
    </source>
</reference>
<gene>
    <name evidence="4" type="ORF">J2X15_003957</name>
</gene>
<comment type="caution">
    <text evidence="4">The sequence shown here is derived from an EMBL/GenBank/DDBJ whole genome shotgun (WGS) entry which is preliminary data.</text>
</comment>
<dbReference type="InterPro" id="IPR036390">
    <property type="entry name" value="WH_DNA-bd_sf"/>
</dbReference>
<keyword evidence="4" id="KW-0238">DNA-binding</keyword>
<dbReference type="PROSITE" id="PS52050">
    <property type="entry name" value="WYL"/>
    <property type="match status" value="1"/>
</dbReference>
<sequence length="240" mass="26610">MRRADRLFQIVQLIRGRRLTTAAFLAQRLEVSERTVYRDVADLQHQGVPIEGEAGVGYRLGQGFELPPLMFSADEARALVASVRMAQVWQDPVLAQNSQVALGKILSVLPAAARAAAQSMTIYAPPVGLEPAVQVTLQTLREAAQARNKVRLQYRDAANTASERTLRPLGCFYWGRVWTLAAWCETRQGFRSFRLDRMEQLELLQSAAGRFAEEPGKSLADYLRTAAPPEAISRLQDGGT</sequence>
<dbReference type="GO" id="GO:0003677">
    <property type="term" value="F:DNA binding"/>
    <property type="evidence" value="ECO:0007669"/>
    <property type="project" value="UniProtKB-KW"/>
</dbReference>
<dbReference type="InterPro" id="IPR036388">
    <property type="entry name" value="WH-like_DNA-bd_sf"/>
</dbReference>
<dbReference type="InterPro" id="IPR013196">
    <property type="entry name" value="HTH_11"/>
</dbReference>
<accession>A0ABU1ZVR3</accession>
<dbReference type="PANTHER" id="PTHR34580:SF3">
    <property type="entry name" value="PROTEIN PAFB"/>
    <property type="match status" value="1"/>
</dbReference>
<evidence type="ECO:0000259" key="3">
    <source>
        <dbReference type="PROSITE" id="PS51000"/>
    </source>
</evidence>
<dbReference type="InterPro" id="IPR026881">
    <property type="entry name" value="WYL_dom"/>
</dbReference>
<dbReference type="InterPro" id="IPR051534">
    <property type="entry name" value="CBASS_pafABC_assoc_protein"/>
</dbReference>
<dbReference type="Proteomes" id="UP001268089">
    <property type="component" value="Unassembled WGS sequence"/>
</dbReference>
<dbReference type="PANTHER" id="PTHR34580">
    <property type="match status" value="1"/>
</dbReference>
<proteinExistence type="predicted"/>
<dbReference type="PROSITE" id="PS51000">
    <property type="entry name" value="HTH_DEOR_2"/>
    <property type="match status" value="1"/>
</dbReference>
<dbReference type="SUPFAM" id="SSF46785">
    <property type="entry name" value="Winged helix' DNA-binding domain"/>
    <property type="match status" value="1"/>
</dbReference>
<dbReference type="Pfam" id="PF13280">
    <property type="entry name" value="WYL"/>
    <property type="match status" value="1"/>
</dbReference>
<keyword evidence="2" id="KW-0804">Transcription</keyword>
<dbReference type="Pfam" id="PF08279">
    <property type="entry name" value="HTH_11"/>
    <property type="match status" value="1"/>
</dbReference>
<keyword evidence="5" id="KW-1185">Reference proteome</keyword>
<protein>
    <submittedName>
        <fullName evidence="4">DNA-binding transcriptional regulator YafY</fullName>
    </submittedName>
</protein>
<dbReference type="EMBL" id="JAVDXO010000012">
    <property type="protein sequence ID" value="MDR7308641.1"/>
    <property type="molecule type" value="Genomic_DNA"/>
</dbReference>
<organism evidence="4 5">
    <name type="scientific">Rhodoferax saidenbachensis</name>
    <dbReference type="NCBI Taxonomy" id="1484693"/>
    <lineage>
        <taxon>Bacteria</taxon>
        <taxon>Pseudomonadati</taxon>
        <taxon>Pseudomonadota</taxon>
        <taxon>Betaproteobacteria</taxon>
        <taxon>Burkholderiales</taxon>
        <taxon>Comamonadaceae</taxon>
        <taxon>Rhodoferax</taxon>
    </lineage>
</organism>
<dbReference type="InterPro" id="IPR001034">
    <property type="entry name" value="DeoR_HTH"/>
</dbReference>
<keyword evidence="1" id="KW-0805">Transcription regulation</keyword>
<evidence type="ECO:0000256" key="1">
    <source>
        <dbReference type="ARBA" id="ARBA00023015"/>
    </source>
</evidence>
<dbReference type="RefSeq" id="WP_310346226.1">
    <property type="nucleotide sequence ID" value="NZ_JAVDXO010000012.1"/>
</dbReference>
<name>A0ABU1ZVR3_9BURK</name>
<evidence type="ECO:0000313" key="5">
    <source>
        <dbReference type="Proteomes" id="UP001268089"/>
    </source>
</evidence>